<proteinExistence type="predicted"/>
<dbReference type="Pfam" id="PF03140">
    <property type="entry name" value="DUF247"/>
    <property type="match status" value="1"/>
</dbReference>
<organism evidence="2 3">
    <name type="scientific">Rhynchospora breviuscula</name>
    <dbReference type="NCBI Taxonomy" id="2022672"/>
    <lineage>
        <taxon>Eukaryota</taxon>
        <taxon>Viridiplantae</taxon>
        <taxon>Streptophyta</taxon>
        <taxon>Embryophyta</taxon>
        <taxon>Tracheophyta</taxon>
        <taxon>Spermatophyta</taxon>
        <taxon>Magnoliopsida</taxon>
        <taxon>Liliopsida</taxon>
        <taxon>Poales</taxon>
        <taxon>Cyperaceae</taxon>
        <taxon>Cyperoideae</taxon>
        <taxon>Rhynchosporeae</taxon>
        <taxon>Rhynchospora</taxon>
    </lineage>
</organism>
<dbReference type="InterPro" id="IPR004158">
    <property type="entry name" value="DUF247_pln"/>
</dbReference>
<keyword evidence="1" id="KW-1133">Transmembrane helix</keyword>
<sequence>METTLEQKMRREFEEVLFKYSSEILVSDGAPGEHMESSIISRLPENISQADLYKPRMVSIGPYYHSDNYNSHKWRFLESFLSRSSESLVNYIEEVVSLKRDARKCYSANFSLDQFEFVEMLLLDGCFILELFFKWLNEDPDVLFTESWGLRMILSDLLLIENQIPFFVIERLFHKVMAGEAKNRRNAFLNLLARFLMNDQEPSHTSLEIWPEKIYHLLHLYHYFLIVPNLSQEGKKEGEKYEQTTSPLWKQRLTEWSLDPTAQRPTQWSPTADQWGAKRPPRQIPGAVELYEAGVKFKRNSSFKNLFDVKFGRGILEIPPLQIDSIKKIILANLVALERDKSWGDHTVTSYAALMDSLINTKEDVTLLQHAGVIHNKLSSHQEAAVFFNQLGDYFSIDNVNPYFVELFKNVQLYYDSSWNQSRARLMHDYFSSPWAIISVIAGVILLSLTIVQTFFTVYPYYRPSS</sequence>
<dbReference type="PANTHER" id="PTHR31170:SF25">
    <property type="entry name" value="BNAA09G04570D PROTEIN"/>
    <property type="match status" value="1"/>
</dbReference>
<keyword evidence="3" id="KW-1185">Reference proteome</keyword>
<dbReference type="EMBL" id="JAMQYH010000003">
    <property type="protein sequence ID" value="KAJ1692736.1"/>
    <property type="molecule type" value="Genomic_DNA"/>
</dbReference>
<keyword evidence="1" id="KW-0812">Transmembrane</keyword>
<feature type="transmembrane region" description="Helical" evidence="1">
    <location>
        <begin position="435"/>
        <end position="462"/>
    </location>
</feature>
<evidence type="ECO:0000313" key="2">
    <source>
        <dbReference type="EMBL" id="KAJ1692736.1"/>
    </source>
</evidence>
<dbReference type="Proteomes" id="UP001151287">
    <property type="component" value="Unassembled WGS sequence"/>
</dbReference>
<gene>
    <name evidence="2" type="ORF">LUZ63_009434</name>
</gene>
<dbReference type="OrthoDB" id="1589813at2759"/>
<evidence type="ECO:0000313" key="3">
    <source>
        <dbReference type="Proteomes" id="UP001151287"/>
    </source>
</evidence>
<comment type="caution">
    <text evidence="2">The sequence shown here is derived from an EMBL/GenBank/DDBJ whole genome shotgun (WGS) entry which is preliminary data.</text>
</comment>
<reference evidence="2" key="1">
    <citation type="journal article" date="2022" name="Cell">
        <title>Repeat-based holocentromeres influence genome architecture and karyotype evolution.</title>
        <authorList>
            <person name="Hofstatter P.G."/>
            <person name="Thangavel G."/>
            <person name="Lux T."/>
            <person name="Neumann P."/>
            <person name="Vondrak T."/>
            <person name="Novak P."/>
            <person name="Zhang M."/>
            <person name="Costa L."/>
            <person name="Castellani M."/>
            <person name="Scott A."/>
            <person name="Toegelov H."/>
            <person name="Fuchs J."/>
            <person name="Mata-Sucre Y."/>
            <person name="Dias Y."/>
            <person name="Vanzela A.L.L."/>
            <person name="Huettel B."/>
            <person name="Almeida C.C.S."/>
            <person name="Simkova H."/>
            <person name="Souza G."/>
            <person name="Pedrosa-Harand A."/>
            <person name="Macas J."/>
            <person name="Mayer K.F.X."/>
            <person name="Houben A."/>
            <person name="Marques A."/>
        </authorList>
    </citation>
    <scope>NUCLEOTIDE SEQUENCE</scope>
    <source>
        <strain evidence="2">RhyBre1mFocal</strain>
    </source>
</reference>
<accession>A0A9Q0CF32</accession>
<keyword evidence="1" id="KW-0472">Membrane</keyword>
<dbReference type="PANTHER" id="PTHR31170">
    <property type="entry name" value="BNAC04G53230D PROTEIN"/>
    <property type="match status" value="1"/>
</dbReference>
<evidence type="ECO:0000256" key="1">
    <source>
        <dbReference type="SAM" id="Phobius"/>
    </source>
</evidence>
<name>A0A9Q0CF32_9POAL</name>
<protein>
    <submittedName>
        <fullName evidence="2">Uncharacterized protein</fullName>
    </submittedName>
</protein>
<dbReference type="AlphaFoldDB" id="A0A9Q0CF32"/>